<sequence>MAIPAAYDGLFSHAGSLFWIQSSGAGDQLVKWTARDGVAFAAPQGFAVGNDTHAYGGGSVAVSADGVWGISSRDGRIHRLSPAEATPLTEASADRFGDLVVSGEAVLALCETTSGDRLVEVDTSTGHVRELWKSSSFLASPQPRNGYLAWLSWDADQMPWDSTELWVAQYGSHPGSSLGTPVLVAGGLSESVVEPQWGPDGDLYFVSDRTGWLNLYRWDGDRTSAVAPMAADCAAAPWELGYRSYAFLEDGAVAVRVRQDLQDRLVLIHEDGRSDNVDLPYTAIKPYLCSVNNTIAMIAATPTTAPSVVLVERDGSYSVIAGQEPPQNKSDQPERLSVAGIDFLLHPPADAAGTWKAPIIVRAHPGPTDEISLRRDPQTDFFTRHGFAVADVDYRGSTGHGRKFRRSLYGRWGTYDVADCVTVARHLIAVGLTSATEIFICGSSAGGYTALRAATSSGPFRAAAARSPIIDPRTWEATVPRFQRAHASALADGAIAVSAVDIERPALLVHGLHDPITPAQDTLELAARLDAQGADHELLILNTSSHTLSAPDLTAKVLDAELSFFRRMLGQSESAKRT</sequence>
<accession>A0A4R4QIY0</accession>
<dbReference type="PANTHER" id="PTHR43056">
    <property type="entry name" value="PEPTIDASE S9 PROLYL OLIGOPEPTIDASE"/>
    <property type="match status" value="1"/>
</dbReference>
<dbReference type="AlphaFoldDB" id="A0A4R4QIY0"/>
<reference evidence="2 3" key="1">
    <citation type="submission" date="2019-03" db="EMBL/GenBank/DDBJ databases">
        <title>Draft genome sequences of novel Actinobacteria.</title>
        <authorList>
            <person name="Sahin N."/>
            <person name="Ay H."/>
            <person name="Saygin H."/>
        </authorList>
    </citation>
    <scope>NUCLEOTIDE SEQUENCE [LARGE SCALE GENOMIC DNA]</scope>
    <source>
        <strain evidence="2 3">JCM 30547</strain>
    </source>
</reference>
<dbReference type="InterPro" id="IPR029058">
    <property type="entry name" value="AB_hydrolase_fold"/>
</dbReference>
<evidence type="ECO:0000313" key="3">
    <source>
        <dbReference type="Proteomes" id="UP000295075"/>
    </source>
</evidence>
<keyword evidence="3" id="KW-1185">Reference proteome</keyword>
<evidence type="ECO:0000313" key="2">
    <source>
        <dbReference type="EMBL" id="TDC35761.1"/>
    </source>
</evidence>
<dbReference type="GO" id="GO:0006508">
    <property type="term" value="P:proteolysis"/>
    <property type="evidence" value="ECO:0007669"/>
    <property type="project" value="InterPro"/>
</dbReference>
<protein>
    <submittedName>
        <fullName evidence="2">S9 family peptidase</fullName>
    </submittedName>
</protein>
<dbReference type="RefSeq" id="WP_132399719.1">
    <property type="nucleotide sequence ID" value="NZ_SMKA01000001.1"/>
</dbReference>
<dbReference type="Gene3D" id="3.40.50.1820">
    <property type="entry name" value="alpha/beta hydrolase"/>
    <property type="match status" value="1"/>
</dbReference>
<organism evidence="2 3">
    <name type="scientific">Kribbella albertanoniae</name>
    <dbReference type="NCBI Taxonomy" id="1266829"/>
    <lineage>
        <taxon>Bacteria</taxon>
        <taxon>Bacillati</taxon>
        <taxon>Actinomycetota</taxon>
        <taxon>Actinomycetes</taxon>
        <taxon>Propionibacteriales</taxon>
        <taxon>Kribbellaceae</taxon>
        <taxon>Kribbella</taxon>
    </lineage>
</organism>
<dbReference type="SUPFAM" id="SSF53474">
    <property type="entry name" value="alpha/beta-Hydrolases"/>
    <property type="match status" value="1"/>
</dbReference>
<dbReference type="Pfam" id="PF00326">
    <property type="entry name" value="Peptidase_S9"/>
    <property type="match status" value="1"/>
</dbReference>
<dbReference type="EMBL" id="SMKA01000001">
    <property type="protein sequence ID" value="TDC35761.1"/>
    <property type="molecule type" value="Genomic_DNA"/>
</dbReference>
<dbReference type="Proteomes" id="UP000295075">
    <property type="component" value="Unassembled WGS sequence"/>
</dbReference>
<dbReference type="InterPro" id="IPR050585">
    <property type="entry name" value="Xaa-Pro_dipeptidyl-ppase/CocE"/>
</dbReference>
<comment type="caution">
    <text evidence="2">The sequence shown here is derived from an EMBL/GenBank/DDBJ whole genome shotgun (WGS) entry which is preliminary data.</text>
</comment>
<proteinExistence type="predicted"/>
<dbReference type="SUPFAM" id="SSF69304">
    <property type="entry name" value="Tricorn protease N-terminal domain"/>
    <property type="match status" value="1"/>
</dbReference>
<dbReference type="OrthoDB" id="128799at2"/>
<evidence type="ECO:0000259" key="1">
    <source>
        <dbReference type="Pfam" id="PF00326"/>
    </source>
</evidence>
<dbReference type="GO" id="GO:0008236">
    <property type="term" value="F:serine-type peptidase activity"/>
    <property type="evidence" value="ECO:0007669"/>
    <property type="project" value="InterPro"/>
</dbReference>
<dbReference type="InterPro" id="IPR001375">
    <property type="entry name" value="Peptidase_S9_cat"/>
</dbReference>
<name>A0A4R4QIY0_9ACTN</name>
<dbReference type="PANTHER" id="PTHR43056:SF5">
    <property type="entry name" value="PEPTIDASE S9 PROLYL OLIGOPEPTIDASE CATALYTIC DOMAIN-CONTAINING PROTEIN"/>
    <property type="match status" value="1"/>
</dbReference>
<feature type="domain" description="Peptidase S9 prolyl oligopeptidase catalytic" evidence="1">
    <location>
        <begin position="379"/>
        <end position="571"/>
    </location>
</feature>
<gene>
    <name evidence="2" type="ORF">E1261_00075</name>
</gene>